<dbReference type="Gene3D" id="3.80.10.10">
    <property type="entry name" value="Ribonuclease Inhibitor"/>
    <property type="match status" value="1"/>
</dbReference>
<dbReference type="InterPro" id="IPR032675">
    <property type="entry name" value="LRR_dom_sf"/>
</dbReference>
<dbReference type="AlphaFoldDB" id="A0A8S1CGU4"/>
<name>A0A8S1CGU4_9INSE</name>
<organism evidence="1 2">
    <name type="scientific">Cloeon dipterum</name>
    <dbReference type="NCBI Taxonomy" id="197152"/>
    <lineage>
        <taxon>Eukaryota</taxon>
        <taxon>Metazoa</taxon>
        <taxon>Ecdysozoa</taxon>
        <taxon>Arthropoda</taxon>
        <taxon>Hexapoda</taxon>
        <taxon>Insecta</taxon>
        <taxon>Pterygota</taxon>
        <taxon>Palaeoptera</taxon>
        <taxon>Ephemeroptera</taxon>
        <taxon>Pisciforma</taxon>
        <taxon>Baetidae</taxon>
        <taxon>Cloeon</taxon>
    </lineage>
</organism>
<accession>A0A8S1CGU4</accession>
<gene>
    <name evidence="1" type="ORF">CLODIP_2_CD00871</name>
</gene>
<reference evidence="1 2" key="1">
    <citation type="submission" date="2020-04" db="EMBL/GenBank/DDBJ databases">
        <authorList>
            <person name="Alioto T."/>
            <person name="Alioto T."/>
            <person name="Gomez Garrido J."/>
        </authorList>
    </citation>
    <scope>NUCLEOTIDE SEQUENCE [LARGE SCALE GENOMIC DNA]</scope>
</reference>
<dbReference type="EMBL" id="CADEPI010000039">
    <property type="protein sequence ID" value="CAB3368740.1"/>
    <property type="molecule type" value="Genomic_DNA"/>
</dbReference>
<comment type="caution">
    <text evidence="1">The sequence shown here is derived from an EMBL/GenBank/DDBJ whole genome shotgun (WGS) entry which is preliminary data.</text>
</comment>
<dbReference type="SUPFAM" id="SSF52047">
    <property type="entry name" value="RNI-like"/>
    <property type="match status" value="1"/>
</dbReference>
<dbReference type="Proteomes" id="UP000494165">
    <property type="component" value="Unassembled WGS sequence"/>
</dbReference>
<evidence type="ECO:0000313" key="1">
    <source>
        <dbReference type="EMBL" id="CAB3368740.1"/>
    </source>
</evidence>
<sequence length="436" mass="49517">MNDDIINWTKFLVNKVKAAYRIRAIAGNLNAELPTNFELEDLVDLPTELMKKIVVKLVETKCTRLTRDGWEMRVLLLPAFRIYLATRPRKVDLTPILSFSPTRLKYQVLKTLVLYISGIAADIEELSLDASSRFFLSFSAIADAELLKSLGKLTRLRVLRFEEICKVRLIDLIELCQNLPDLEFLHFTVSDLLQLDIESDRILEQMKSAMPKLKVFIHGANVGERNITLIRCLAENLPNLHVIQSFASTFSSSEDYESSNEIPRASGSSNLRHLKVEYNVDKDCTNLPTAYPLVTHLWIVWNANANAEEHNLAALLQLTHLESLEFCNVPLDIVHLFVDKLGPNLRAISIDFEQSFPVSTYYSIGQLLASCPKLERLAFRAKIMVDPEPIAFFSNLKDIRMASGTPVNTKTRCDLTDILRAPHLENIVLEGRCIDF</sequence>
<evidence type="ECO:0008006" key="3">
    <source>
        <dbReference type="Google" id="ProtNLM"/>
    </source>
</evidence>
<evidence type="ECO:0000313" key="2">
    <source>
        <dbReference type="Proteomes" id="UP000494165"/>
    </source>
</evidence>
<keyword evidence="2" id="KW-1185">Reference proteome</keyword>
<protein>
    <recommendedName>
        <fullName evidence="3">F-box domain-containing protein</fullName>
    </recommendedName>
</protein>
<proteinExistence type="predicted"/>